<dbReference type="AlphaFoldDB" id="A0A6A1WMF3"/>
<dbReference type="Proteomes" id="UP000516437">
    <property type="component" value="Chromosome 1"/>
</dbReference>
<gene>
    <name evidence="2" type="ORF">CJ030_MR1G019273</name>
</gene>
<feature type="compositionally biased region" description="Polar residues" evidence="1">
    <location>
        <begin position="16"/>
        <end position="27"/>
    </location>
</feature>
<proteinExistence type="predicted"/>
<name>A0A6A1WMF3_9ROSI</name>
<protein>
    <submittedName>
        <fullName evidence="2">Uncharacterized protein</fullName>
    </submittedName>
</protein>
<organism evidence="2 3">
    <name type="scientific">Morella rubra</name>
    <name type="common">Chinese bayberry</name>
    <dbReference type="NCBI Taxonomy" id="262757"/>
    <lineage>
        <taxon>Eukaryota</taxon>
        <taxon>Viridiplantae</taxon>
        <taxon>Streptophyta</taxon>
        <taxon>Embryophyta</taxon>
        <taxon>Tracheophyta</taxon>
        <taxon>Spermatophyta</taxon>
        <taxon>Magnoliopsida</taxon>
        <taxon>eudicotyledons</taxon>
        <taxon>Gunneridae</taxon>
        <taxon>Pentapetalae</taxon>
        <taxon>rosids</taxon>
        <taxon>fabids</taxon>
        <taxon>Fagales</taxon>
        <taxon>Myricaceae</taxon>
        <taxon>Morella</taxon>
    </lineage>
</organism>
<feature type="region of interest" description="Disordered" evidence="1">
    <location>
        <begin position="1"/>
        <end position="43"/>
    </location>
</feature>
<dbReference type="EMBL" id="RXIC02000019">
    <property type="protein sequence ID" value="KAB1226505.1"/>
    <property type="molecule type" value="Genomic_DNA"/>
</dbReference>
<evidence type="ECO:0000313" key="2">
    <source>
        <dbReference type="EMBL" id="KAB1226505.1"/>
    </source>
</evidence>
<evidence type="ECO:0000313" key="3">
    <source>
        <dbReference type="Proteomes" id="UP000516437"/>
    </source>
</evidence>
<evidence type="ECO:0000256" key="1">
    <source>
        <dbReference type="SAM" id="MobiDB-lite"/>
    </source>
</evidence>
<keyword evidence="3" id="KW-1185">Reference proteome</keyword>
<comment type="caution">
    <text evidence="2">The sequence shown here is derived from an EMBL/GenBank/DDBJ whole genome shotgun (WGS) entry which is preliminary data.</text>
</comment>
<accession>A0A6A1WMF3</accession>
<reference evidence="2 3" key="1">
    <citation type="journal article" date="2019" name="Plant Biotechnol. J.">
        <title>The red bayberry genome and genetic basis of sex determination.</title>
        <authorList>
            <person name="Jia H.M."/>
            <person name="Jia H.J."/>
            <person name="Cai Q.L."/>
            <person name="Wang Y."/>
            <person name="Zhao H.B."/>
            <person name="Yang W.F."/>
            <person name="Wang G.Y."/>
            <person name="Li Y.H."/>
            <person name="Zhan D.L."/>
            <person name="Shen Y.T."/>
            <person name="Niu Q.F."/>
            <person name="Chang L."/>
            <person name="Qiu J."/>
            <person name="Zhao L."/>
            <person name="Xie H.B."/>
            <person name="Fu W.Y."/>
            <person name="Jin J."/>
            <person name="Li X.W."/>
            <person name="Jiao Y."/>
            <person name="Zhou C.C."/>
            <person name="Tu T."/>
            <person name="Chai C.Y."/>
            <person name="Gao J.L."/>
            <person name="Fan L.J."/>
            <person name="van de Weg E."/>
            <person name="Wang J.Y."/>
            <person name="Gao Z.S."/>
        </authorList>
    </citation>
    <scope>NUCLEOTIDE SEQUENCE [LARGE SCALE GENOMIC DNA]</scope>
    <source>
        <tissue evidence="2">Leaves</tissue>
    </source>
</reference>
<sequence length="207" mass="22808">MPSLQEPMHMCVAKHSPQSPTLSSREVSSAPIPRMPEARSTPSISHPLRQLALLPTMAPITRVALKIHRVPMEHQSSTNARLIGGKIGSVLEVDYGVNLDKEDWDFLGLKVELDITQLLLSGFFFNQGITLPSRSSSNLKGFSNFASGVAISTIWPLCDSPSPHPFAHLLGHHPKTNPLPKFFFSLLPLLPPRQVHLSILTLLILIH</sequence>